<protein>
    <submittedName>
        <fullName evidence="9">23S rRNA (Uracil1939-C5)-methyltransferase</fullName>
        <ecNumber evidence="9">2.1.1.190</ecNumber>
    </submittedName>
</protein>
<dbReference type="InterPro" id="IPR012340">
    <property type="entry name" value="NA-bd_OB-fold"/>
</dbReference>
<feature type="active site" evidence="7">
    <location>
        <position position="366"/>
    </location>
</feature>
<dbReference type="InterPro" id="IPR030390">
    <property type="entry name" value="MeTrfase_TrmA_AS"/>
</dbReference>
<dbReference type="Gene3D" id="2.40.50.1070">
    <property type="match status" value="1"/>
</dbReference>
<evidence type="ECO:0000256" key="2">
    <source>
        <dbReference type="ARBA" id="ARBA00022603"/>
    </source>
</evidence>
<proteinExistence type="inferred from homology"/>
<dbReference type="RefSeq" id="WP_266350906.1">
    <property type="nucleotide sequence ID" value="NZ_JAPKNG010000007.1"/>
</dbReference>
<evidence type="ECO:0000259" key="8">
    <source>
        <dbReference type="PROSITE" id="PS50926"/>
    </source>
</evidence>
<dbReference type="Gene3D" id="2.40.50.140">
    <property type="entry name" value="Nucleic acid-binding proteins"/>
    <property type="match status" value="1"/>
</dbReference>
<evidence type="ECO:0000256" key="6">
    <source>
        <dbReference type="PROSITE-ProRule" id="PRU01024"/>
    </source>
</evidence>
<dbReference type="InterPro" id="IPR029063">
    <property type="entry name" value="SAM-dependent_MTases_sf"/>
</dbReference>
<comment type="caution">
    <text evidence="9">The sequence shown here is derived from an EMBL/GenBank/DDBJ whole genome shotgun (WGS) entry which is preliminary data.</text>
</comment>
<evidence type="ECO:0000313" key="10">
    <source>
        <dbReference type="Proteomes" id="UP001241603"/>
    </source>
</evidence>
<dbReference type="SUPFAM" id="SSF53335">
    <property type="entry name" value="S-adenosyl-L-methionine-dependent methyltransferases"/>
    <property type="match status" value="1"/>
</dbReference>
<dbReference type="PANTHER" id="PTHR11061">
    <property type="entry name" value="RNA M5U METHYLTRANSFERASE"/>
    <property type="match status" value="1"/>
</dbReference>
<reference evidence="9 10" key="1">
    <citation type="submission" date="2023-07" db="EMBL/GenBank/DDBJ databases">
        <title>Genomic Encyclopedia of Type Strains, Phase IV (KMG-IV): sequencing the most valuable type-strain genomes for metagenomic binning, comparative biology and taxonomic classification.</title>
        <authorList>
            <person name="Goeker M."/>
        </authorList>
    </citation>
    <scope>NUCLEOTIDE SEQUENCE [LARGE SCALE GENOMIC DNA]</scope>
    <source>
        <strain evidence="9 10">B6-8</strain>
    </source>
</reference>
<feature type="domain" description="TRAM" evidence="8">
    <location>
        <begin position="1"/>
        <end position="52"/>
    </location>
</feature>
<evidence type="ECO:0000256" key="3">
    <source>
        <dbReference type="ARBA" id="ARBA00022679"/>
    </source>
</evidence>
<keyword evidence="10" id="KW-1185">Reference proteome</keyword>
<dbReference type="EMBL" id="JAUSVO010000007">
    <property type="protein sequence ID" value="MDQ0440022.1"/>
    <property type="molecule type" value="Genomic_DNA"/>
</dbReference>
<organism evidence="9 10">
    <name type="scientific">Kaistia dalseonensis</name>
    <dbReference type="NCBI Taxonomy" id="410840"/>
    <lineage>
        <taxon>Bacteria</taxon>
        <taxon>Pseudomonadati</taxon>
        <taxon>Pseudomonadota</taxon>
        <taxon>Alphaproteobacteria</taxon>
        <taxon>Hyphomicrobiales</taxon>
        <taxon>Kaistiaceae</taxon>
        <taxon>Kaistia</taxon>
    </lineage>
</organism>
<dbReference type="GO" id="GO:0008168">
    <property type="term" value="F:methyltransferase activity"/>
    <property type="evidence" value="ECO:0007669"/>
    <property type="project" value="UniProtKB-KW"/>
</dbReference>
<dbReference type="InterPro" id="IPR010280">
    <property type="entry name" value="U5_MeTrfase_fam"/>
</dbReference>
<keyword evidence="1" id="KW-0004">4Fe-4S</keyword>
<dbReference type="EC" id="2.1.1.190" evidence="9"/>
<dbReference type="CDD" id="cd02440">
    <property type="entry name" value="AdoMet_MTases"/>
    <property type="match status" value="1"/>
</dbReference>
<feature type="binding site" evidence="6">
    <location>
        <position position="292"/>
    </location>
    <ligand>
        <name>S-adenosyl-L-methionine</name>
        <dbReference type="ChEBI" id="CHEBI:59789"/>
    </ligand>
</feature>
<feature type="active site" description="Nucleophile" evidence="6">
    <location>
        <position position="366"/>
    </location>
</feature>
<keyword evidence="5" id="KW-0411">Iron-sulfur</keyword>
<dbReference type="PROSITE" id="PS50926">
    <property type="entry name" value="TRAM"/>
    <property type="match status" value="1"/>
</dbReference>
<dbReference type="PANTHER" id="PTHR11061:SF49">
    <property type="entry name" value="23S RRNA (URACIL(1939)-C(5))-METHYLTRANSFERASE RLMD"/>
    <property type="match status" value="1"/>
</dbReference>
<evidence type="ECO:0000256" key="4">
    <source>
        <dbReference type="ARBA" id="ARBA00022691"/>
    </source>
</evidence>
<sequence length="422" mass="45809">MAETLTITSIGHEGDGIAETTSGRVYVPFTLPGETVAVEIEGERGHLVDIVTPSPERTAPACRHFTVCGGCTIQHWAAEPYQDWKRGLVATAFQQRGIETEIAPIVPVGPHTRRRAVFSLIKTDSGTVLGFHRRESHDVLAIEECPLLVPEIETRRERLAHLADRLLERGKRGRMTVIATDNGLDVALDEVKTPSRADYEALGRHSTDGIVARLTVNGAQIFMSRVPEIRTDAALLYPTPSGFLQATAPSETALARLVDAAVGKATPVADLFSGIGTFTLRLARRAPVLAVEGDTILLQALDRSMRFSKGIKTITARRRDLFVNPMAPPELKPFGAVVFDPPRAGAKAQSEMLAKSTVPKIVAVSCNPATLARDARILIDGGYRLTRVTPVDQFLWSGHVEVVAEFELARKSGPTARPVRLS</sequence>
<dbReference type="Proteomes" id="UP001241603">
    <property type="component" value="Unassembled WGS sequence"/>
</dbReference>
<dbReference type="Gene3D" id="3.40.50.150">
    <property type="entry name" value="Vaccinia Virus protein VP39"/>
    <property type="match status" value="1"/>
</dbReference>
<evidence type="ECO:0000256" key="7">
    <source>
        <dbReference type="PROSITE-ProRule" id="PRU10015"/>
    </source>
</evidence>
<accession>A0ABU0HDJ3</accession>
<dbReference type="Pfam" id="PF01938">
    <property type="entry name" value="TRAM"/>
    <property type="match status" value="1"/>
</dbReference>
<dbReference type="SUPFAM" id="SSF50249">
    <property type="entry name" value="Nucleic acid-binding proteins"/>
    <property type="match status" value="1"/>
</dbReference>
<keyword evidence="2 6" id="KW-0489">Methyltransferase</keyword>
<keyword evidence="3 6" id="KW-0808">Transferase</keyword>
<evidence type="ECO:0000256" key="1">
    <source>
        <dbReference type="ARBA" id="ARBA00022485"/>
    </source>
</evidence>
<keyword evidence="1" id="KW-0479">Metal-binding</keyword>
<dbReference type="Pfam" id="PF05958">
    <property type="entry name" value="tRNA_U5-meth_tr"/>
    <property type="match status" value="1"/>
</dbReference>
<comment type="similarity">
    <text evidence="6">Belongs to the class I-like SAM-binding methyltransferase superfamily. RNA M5U methyltransferase family.</text>
</comment>
<evidence type="ECO:0000313" key="9">
    <source>
        <dbReference type="EMBL" id="MDQ0440022.1"/>
    </source>
</evidence>
<dbReference type="PROSITE" id="PS51687">
    <property type="entry name" value="SAM_MT_RNA_M5U"/>
    <property type="match status" value="1"/>
</dbReference>
<name>A0ABU0HDJ3_9HYPH</name>
<dbReference type="GO" id="GO:0032259">
    <property type="term" value="P:methylation"/>
    <property type="evidence" value="ECO:0007669"/>
    <property type="project" value="UniProtKB-KW"/>
</dbReference>
<gene>
    <name evidence="9" type="ORF">QO014_004435</name>
</gene>
<feature type="binding site" evidence="6">
    <location>
        <position position="245"/>
    </location>
    <ligand>
        <name>S-adenosyl-L-methionine</name>
        <dbReference type="ChEBI" id="CHEBI:59789"/>
    </ligand>
</feature>
<keyword evidence="4 6" id="KW-0949">S-adenosyl-L-methionine</keyword>
<evidence type="ECO:0000256" key="5">
    <source>
        <dbReference type="ARBA" id="ARBA00023014"/>
    </source>
</evidence>
<dbReference type="InterPro" id="IPR002792">
    <property type="entry name" value="TRAM_dom"/>
</dbReference>
<dbReference type="PROSITE" id="PS01230">
    <property type="entry name" value="TRMA_1"/>
    <property type="match status" value="1"/>
</dbReference>
<keyword evidence="1" id="KW-0408">Iron</keyword>
<feature type="binding site" evidence="6">
    <location>
        <position position="340"/>
    </location>
    <ligand>
        <name>S-adenosyl-L-methionine</name>
        <dbReference type="ChEBI" id="CHEBI:59789"/>
    </ligand>
</feature>
<feature type="binding site" evidence="6">
    <location>
        <position position="272"/>
    </location>
    <ligand>
        <name>S-adenosyl-L-methionine</name>
        <dbReference type="ChEBI" id="CHEBI:59789"/>
    </ligand>
</feature>